<reference evidence="2 3" key="1">
    <citation type="submission" date="2023-09" db="EMBL/GenBank/DDBJ databases">
        <title>Nesidiocoris tenuis whole genome shotgun sequence.</title>
        <authorList>
            <person name="Shibata T."/>
            <person name="Shimoda M."/>
            <person name="Kobayashi T."/>
            <person name="Uehara T."/>
        </authorList>
    </citation>
    <scope>NUCLEOTIDE SEQUENCE [LARGE SCALE GENOMIC DNA]</scope>
    <source>
        <strain evidence="2 3">Japan</strain>
    </source>
</reference>
<evidence type="ECO:0000256" key="1">
    <source>
        <dbReference type="SAM" id="Phobius"/>
    </source>
</evidence>
<evidence type="ECO:0000313" key="2">
    <source>
        <dbReference type="EMBL" id="BES98521.1"/>
    </source>
</evidence>
<dbReference type="EMBL" id="AP028917">
    <property type="protein sequence ID" value="BES98521.1"/>
    <property type="molecule type" value="Genomic_DNA"/>
</dbReference>
<keyword evidence="1" id="KW-0472">Membrane</keyword>
<feature type="transmembrane region" description="Helical" evidence="1">
    <location>
        <begin position="12"/>
        <end position="32"/>
    </location>
</feature>
<keyword evidence="1" id="KW-1133">Transmembrane helix</keyword>
<gene>
    <name evidence="2" type="ORF">NTJ_11336</name>
</gene>
<evidence type="ECO:0000313" key="3">
    <source>
        <dbReference type="Proteomes" id="UP001307889"/>
    </source>
</evidence>
<accession>A0ABN7B5T9</accession>
<protein>
    <submittedName>
        <fullName evidence="2">Uncharacterized protein</fullName>
    </submittedName>
</protein>
<name>A0ABN7B5T9_9HEMI</name>
<keyword evidence="3" id="KW-1185">Reference proteome</keyword>
<keyword evidence="1" id="KW-0812">Transmembrane</keyword>
<dbReference type="Proteomes" id="UP001307889">
    <property type="component" value="Chromosome 9"/>
</dbReference>
<organism evidence="2 3">
    <name type="scientific">Nesidiocoris tenuis</name>
    <dbReference type="NCBI Taxonomy" id="355587"/>
    <lineage>
        <taxon>Eukaryota</taxon>
        <taxon>Metazoa</taxon>
        <taxon>Ecdysozoa</taxon>
        <taxon>Arthropoda</taxon>
        <taxon>Hexapoda</taxon>
        <taxon>Insecta</taxon>
        <taxon>Pterygota</taxon>
        <taxon>Neoptera</taxon>
        <taxon>Paraneoptera</taxon>
        <taxon>Hemiptera</taxon>
        <taxon>Heteroptera</taxon>
        <taxon>Panheteroptera</taxon>
        <taxon>Cimicomorpha</taxon>
        <taxon>Miridae</taxon>
        <taxon>Dicyphina</taxon>
        <taxon>Nesidiocoris</taxon>
    </lineage>
</organism>
<proteinExistence type="predicted"/>
<sequence length="74" mass="8065">MRNPSPSGAACQLPQPIIVVFAAIMFIAATNATPDRDHLLDSISSFLSYYKNSPELVDPNLIFGTLIVKGKIKF</sequence>